<dbReference type="Proteomes" id="UP000744676">
    <property type="component" value="Unassembled WGS sequence"/>
</dbReference>
<gene>
    <name evidence="1" type="ORF">D0Z00_003854</name>
</gene>
<name>A0ACB6V081_9ASCO</name>
<accession>A0ACB6V081</accession>
<evidence type="ECO:0000313" key="2">
    <source>
        <dbReference type="Proteomes" id="UP000744676"/>
    </source>
</evidence>
<keyword evidence="2" id="KW-1185">Reference proteome</keyword>
<reference evidence="1 2" key="1">
    <citation type="journal article" date="2020" name="Front. Microbiol.">
        <title>Phenotypic and Genetic Characterization of the Cheese Ripening Yeast Geotrichum candidum.</title>
        <authorList>
            <person name="Perkins V."/>
            <person name="Vignola S."/>
            <person name="Lessard M.H."/>
            <person name="Plante P.L."/>
            <person name="Corbeil J."/>
            <person name="Dugat-Bony E."/>
            <person name="Frenette M."/>
            <person name="Labrie S."/>
        </authorList>
    </citation>
    <scope>NUCLEOTIDE SEQUENCE [LARGE SCALE GENOMIC DNA]</scope>
    <source>
        <strain evidence="1 2">LMA-1147</strain>
    </source>
</reference>
<protein>
    <submittedName>
        <fullName evidence="1">Uncharacterized protein</fullName>
    </submittedName>
</protein>
<comment type="caution">
    <text evidence="1">The sequence shown here is derived from an EMBL/GenBank/DDBJ whole genome shotgun (WGS) entry which is preliminary data.</text>
</comment>
<organism evidence="1 2">
    <name type="scientific">Geotrichum galactomycetum</name>
    <dbReference type="NCBI Taxonomy" id="27317"/>
    <lineage>
        <taxon>Eukaryota</taxon>
        <taxon>Fungi</taxon>
        <taxon>Dikarya</taxon>
        <taxon>Ascomycota</taxon>
        <taxon>Saccharomycotina</taxon>
        <taxon>Dipodascomycetes</taxon>
        <taxon>Dipodascales</taxon>
        <taxon>Dipodascaceae</taxon>
        <taxon>Geotrichum</taxon>
    </lineage>
</organism>
<dbReference type="EMBL" id="QVQA01000204">
    <property type="protein sequence ID" value="KAF5093799.1"/>
    <property type="molecule type" value="Genomic_DNA"/>
</dbReference>
<proteinExistence type="predicted"/>
<evidence type="ECO:0000313" key="1">
    <source>
        <dbReference type="EMBL" id="KAF5093799.1"/>
    </source>
</evidence>
<sequence>MTTQFDNIYLNQSRLPGRVRMAASGLGWKAHEVKNRGGSSAAKASEPFLLSGDEIQATFWSRGARGYEIRILTKNQGVLQLDGFDQEEFNQLKTGLRNNFNVTLETREHSLRGWNWGKADFGRGEMTFNVAGKPAFELAYSDVSNSNLVGKTEVAVEFNLQQPRERVKAGDELVEVRFYVPGTVTKNEGEDDNEVENGAEDGEQASAAQVFYESLKEKADIGDVAGEAIVSLSDILFLTPRGRYDIDMYPTSFRLRGKTYDYKIQYQNIQQLFLLPKPDEIHNILVIQLDPPLRQGQTRYPFLVIQFLKDDELEVELNVADSEFEQKYAGKLKKKYDEATHEVVGNLFRGLSGRKMIVPGSFTSVHAQAGVSCSLKASEGYIFPLETCFMFVPKPTVYIPLSEIKYVTFSRLGGGGGGSSRTFDLTITLLNNGGEHQFSNIDREEQVTLEGYIKTKGIRIEDDKAEQQQQLLNAALVADSDSDGDVDMIPRRSDDDEDESVDEDFQADSESDVPEEYDSNHESSGSEDEDDVSDEEEDSRTKKKSKK</sequence>